<feature type="region of interest" description="Disordered" evidence="1">
    <location>
        <begin position="298"/>
        <end position="324"/>
    </location>
</feature>
<dbReference type="KEGG" id="hcu:MUN79_14225"/>
<feature type="chain" id="PRO_5035854548" evidence="2">
    <location>
        <begin position="35"/>
        <end position="324"/>
    </location>
</feature>
<dbReference type="RefSeq" id="WP_244678252.1">
    <property type="nucleotide sequence ID" value="NZ_CP095046.1"/>
</dbReference>
<keyword evidence="2" id="KW-0732">Signal</keyword>
<reference evidence="4" key="1">
    <citation type="submission" date="2022-04" db="EMBL/GenBank/DDBJ databases">
        <title>Hymenobacter sp. isolated from the air.</title>
        <authorList>
            <person name="Won M."/>
            <person name="Lee C.-M."/>
            <person name="Woen H.-Y."/>
            <person name="Kwon S.-W."/>
        </authorList>
    </citation>
    <scope>NUCLEOTIDE SEQUENCE</scope>
    <source>
        <strain evidence="4">5116S-3</strain>
    </source>
</reference>
<feature type="domain" description="Outer membrane protein beta-barrel" evidence="3">
    <location>
        <begin position="33"/>
        <end position="204"/>
    </location>
</feature>
<accession>A0A8T9QBK2</accession>
<protein>
    <submittedName>
        <fullName evidence="4">PorT family protein</fullName>
    </submittedName>
</protein>
<sequence length="324" mass="35125">MKNLHSFSVSHFCRRGARLLSLAFLLSLTNQAQAQNGPRLGLKAGLNLATYTGGSTLARQAGWQPGIAAGALLTYPLSNKSGLQMEALYSQKGMRQSRYNHLYRDPAFYSADNIYRVSLAYLDMPVLYTYGPGSSGSGFFVAAGPQLSLALSKREFVRPRGEAVGGPHEEMISADRRLAPVAAGYVAGLGYQLTNGLGAEVRYTGDFTRVFSPSSKAGSVYNGVLQLQLRFLLGAKNCPGTPAEPRPRPVSPAPQPYPATRSTAYLDSLSRDPKVRRVVEVLSILSWLDFHVGSRPVYRSGPGVPPPTRRQPAPRTRAEHPVAY</sequence>
<dbReference type="Proteomes" id="UP000831796">
    <property type="component" value="Chromosome"/>
</dbReference>
<name>A0A8T9QBK2_9BACT</name>
<gene>
    <name evidence="4" type="ORF">MUN79_14225</name>
</gene>
<feature type="signal peptide" evidence="2">
    <location>
        <begin position="1"/>
        <end position="34"/>
    </location>
</feature>
<evidence type="ECO:0000256" key="2">
    <source>
        <dbReference type="SAM" id="SignalP"/>
    </source>
</evidence>
<dbReference type="InterPro" id="IPR025665">
    <property type="entry name" value="Beta-barrel_OMP_2"/>
</dbReference>
<feature type="region of interest" description="Disordered" evidence="1">
    <location>
        <begin position="238"/>
        <end position="261"/>
    </location>
</feature>
<dbReference type="EMBL" id="CP095046">
    <property type="protein sequence ID" value="UOQ74916.1"/>
    <property type="molecule type" value="Genomic_DNA"/>
</dbReference>
<keyword evidence="5" id="KW-1185">Reference proteome</keyword>
<organism evidence="4 5">
    <name type="scientific">Hymenobacter cellulosilyticus</name>
    <dbReference type="NCBI Taxonomy" id="2932248"/>
    <lineage>
        <taxon>Bacteria</taxon>
        <taxon>Pseudomonadati</taxon>
        <taxon>Bacteroidota</taxon>
        <taxon>Cytophagia</taxon>
        <taxon>Cytophagales</taxon>
        <taxon>Hymenobacteraceae</taxon>
        <taxon>Hymenobacter</taxon>
    </lineage>
</organism>
<dbReference type="Pfam" id="PF13568">
    <property type="entry name" value="OMP_b-brl_2"/>
    <property type="match status" value="1"/>
</dbReference>
<dbReference type="AlphaFoldDB" id="A0A8T9QBK2"/>
<feature type="compositionally biased region" description="Pro residues" evidence="1">
    <location>
        <begin position="242"/>
        <end position="257"/>
    </location>
</feature>
<evidence type="ECO:0000259" key="3">
    <source>
        <dbReference type="Pfam" id="PF13568"/>
    </source>
</evidence>
<evidence type="ECO:0000313" key="5">
    <source>
        <dbReference type="Proteomes" id="UP000831796"/>
    </source>
</evidence>
<evidence type="ECO:0000256" key="1">
    <source>
        <dbReference type="SAM" id="MobiDB-lite"/>
    </source>
</evidence>
<evidence type="ECO:0000313" key="4">
    <source>
        <dbReference type="EMBL" id="UOQ74916.1"/>
    </source>
</evidence>
<proteinExistence type="predicted"/>